<evidence type="ECO:0000256" key="3">
    <source>
        <dbReference type="ARBA" id="ARBA00022801"/>
    </source>
</evidence>
<evidence type="ECO:0000256" key="9">
    <source>
        <dbReference type="HAMAP-Rule" id="MF_00306"/>
    </source>
</evidence>
<dbReference type="PROSITE" id="PS00300">
    <property type="entry name" value="SRP54"/>
    <property type="match status" value="1"/>
</dbReference>
<dbReference type="HAMAP" id="MF_00306">
    <property type="entry name" value="SRP54"/>
    <property type="match status" value="1"/>
</dbReference>
<feature type="binding site" evidence="9">
    <location>
        <begin position="191"/>
        <end position="195"/>
    </location>
    <ligand>
        <name>GTP</name>
        <dbReference type="ChEBI" id="CHEBI:37565"/>
    </ligand>
</feature>
<comment type="caution">
    <text evidence="12">The sequence shown here is derived from an EMBL/GenBank/DDBJ whole genome shotgun (WGS) entry which is preliminary data.</text>
</comment>
<keyword evidence="10" id="KW-0175">Coiled coil</keyword>
<dbReference type="Gene3D" id="1.10.260.30">
    <property type="entry name" value="Signal recognition particle, SRP54 subunit, M-domain"/>
    <property type="match status" value="1"/>
</dbReference>
<evidence type="ECO:0000256" key="6">
    <source>
        <dbReference type="ARBA" id="ARBA00023135"/>
    </source>
</evidence>
<dbReference type="NCBIfam" id="TIGR00959">
    <property type="entry name" value="ffh"/>
    <property type="match status" value="1"/>
</dbReference>
<keyword evidence="5 9" id="KW-0342">GTP-binding</keyword>
<dbReference type="InterPro" id="IPR013822">
    <property type="entry name" value="Signal_recog_particl_SRP54_hlx"/>
</dbReference>
<dbReference type="InterPro" id="IPR036891">
    <property type="entry name" value="Signal_recog_part_SRP54_M_sf"/>
</dbReference>
<dbReference type="RefSeq" id="WP_076789551.1">
    <property type="nucleotide sequence ID" value="NZ_JAKYKF010000001.1"/>
</dbReference>
<feature type="domain" description="SRP54-type proteins GTP-binding" evidence="11">
    <location>
        <begin position="270"/>
        <end position="283"/>
    </location>
</feature>
<dbReference type="SUPFAM" id="SSF47446">
    <property type="entry name" value="Signal peptide-binding domain"/>
    <property type="match status" value="1"/>
</dbReference>
<dbReference type="InterPro" id="IPR003593">
    <property type="entry name" value="AAA+_ATPase"/>
</dbReference>
<sequence>MAFEGLADRLQQTISKIRGKGKVTEQDVKDMMREVRLALLEADVNFKVVKDFVKKVSERAVGQDVMKSLTPGQQVIKVVKEELTELMGGEESKIATAKRPPTVIMMVGLQGAGKTTSTGKLANLLRKKHNRSPLLVAADIYRPAAIKQLETLGKQLDMPVFSLGDKVSPVEITKQAIEKAKEDHHDYVLIDTAGRLHIDEELMDELEQVKETAQPEEIFLVVDSMTGQDAVNVAKSFNEQLGVTGVILTKLDGDTRGGAALSIRAVTNTPIKFAGMGEKLDALEPFHPERMASRILGMGDVLTLIEKAQANVDEEKAKELEQKMKNMSFTLDDFLEQLGQVRNMGPLEDLIQMMPGAGKMKGLKNVKVDEKQLIHIEAIIKSMTGKEKEQPEIINASRRKRIAKGSGTSVQEVNRLLKQFEEMKKMMKQMTNMTKGKKKGFKLPFM</sequence>
<gene>
    <name evidence="9" type="primary">ffh</name>
    <name evidence="12" type="ORF">BTA31_05330</name>
</gene>
<dbReference type="Gene3D" id="3.40.50.300">
    <property type="entry name" value="P-loop containing nucleotide triphosphate hydrolases"/>
    <property type="match status" value="1"/>
</dbReference>
<comment type="domain">
    <text evidence="9">Composed of three domains: the N-terminal N domain, which is responsible for interactions with the ribosome, the central G domain, which binds GTP, and the C-terminal M domain, which binds the RNA and the signal sequence of the RNC.</text>
</comment>
<dbReference type="Gene3D" id="1.20.120.140">
    <property type="entry name" value="Signal recognition particle SRP54, nucleotide-binding domain"/>
    <property type="match status" value="1"/>
</dbReference>
<dbReference type="SMART" id="SM00962">
    <property type="entry name" value="SRP54"/>
    <property type="match status" value="1"/>
</dbReference>
<dbReference type="InterPro" id="IPR000897">
    <property type="entry name" value="SRP54_GTPase_dom"/>
</dbReference>
<dbReference type="Pfam" id="PF02881">
    <property type="entry name" value="SRP54_N"/>
    <property type="match status" value="1"/>
</dbReference>
<dbReference type="SMART" id="SM00382">
    <property type="entry name" value="AAA"/>
    <property type="match status" value="1"/>
</dbReference>
<feature type="coiled-coil region" evidence="10">
    <location>
        <begin position="305"/>
        <end position="337"/>
    </location>
</feature>
<dbReference type="EC" id="3.6.5.4" evidence="9"/>
<keyword evidence="9" id="KW-0963">Cytoplasm</keyword>
<dbReference type="InterPro" id="IPR042101">
    <property type="entry name" value="SRP54_N_sf"/>
</dbReference>
<evidence type="ECO:0000256" key="10">
    <source>
        <dbReference type="SAM" id="Coils"/>
    </source>
</evidence>
<comment type="subunit">
    <text evidence="9">Part of the signal recognition particle protein translocation system, which is composed of SRP and FtsY.</text>
</comment>
<dbReference type="EMBL" id="MRBL01000005">
    <property type="protein sequence ID" value="OMI29168.1"/>
    <property type="molecule type" value="Genomic_DNA"/>
</dbReference>
<evidence type="ECO:0000259" key="11">
    <source>
        <dbReference type="PROSITE" id="PS00300"/>
    </source>
</evidence>
<comment type="similarity">
    <text evidence="1 9">Belongs to the GTP-binding SRP family. SRP54 subfamily.</text>
</comment>
<keyword evidence="4 9" id="KW-0694">RNA-binding</keyword>
<dbReference type="SMART" id="SM00963">
    <property type="entry name" value="SRP54_N"/>
    <property type="match status" value="1"/>
</dbReference>
<comment type="subcellular location">
    <subcellularLocation>
        <location evidence="9">Cytoplasm</location>
    </subcellularLocation>
    <text evidence="9">The SRP-RNC complex is targeted to the cytoplasmic membrane.</text>
</comment>
<feature type="binding site" evidence="9">
    <location>
        <begin position="249"/>
        <end position="252"/>
    </location>
    <ligand>
        <name>GTP</name>
        <dbReference type="ChEBI" id="CHEBI:37565"/>
    </ligand>
</feature>
<evidence type="ECO:0000256" key="7">
    <source>
        <dbReference type="ARBA" id="ARBA00023274"/>
    </source>
</evidence>
<evidence type="ECO:0000256" key="4">
    <source>
        <dbReference type="ARBA" id="ARBA00022884"/>
    </source>
</evidence>
<evidence type="ECO:0000313" key="13">
    <source>
        <dbReference type="Proteomes" id="UP000187046"/>
    </source>
</evidence>
<reference evidence="12 13" key="1">
    <citation type="submission" date="2016-12" db="EMBL/GenBank/DDBJ databases">
        <title>Bacillus phylogenomics.</title>
        <authorList>
            <person name="Dunlap C."/>
        </authorList>
    </citation>
    <scope>NUCLEOTIDE SEQUENCE [LARGE SCALE GENOMIC DNA]</scope>
    <source>
        <strain evidence="12 13">NRRL B-41327</strain>
    </source>
</reference>
<keyword evidence="7 9" id="KW-0687">Ribonucleoprotein</keyword>
<name>A0ABX3I8J2_9BACI</name>
<dbReference type="PANTHER" id="PTHR11564">
    <property type="entry name" value="SIGNAL RECOGNITION PARTICLE 54K PROTEIN SRP54"/>
    <property type="match status" value="1"/>
</dbReference>
<evidence type="ECO:0000256" key="1">
    <source>
        <dbReference type="ARBA" id="ARBA00005450"/>
    </source>
</evidence>
<dbReference type="InterPro" id="IPR027417">
    <property type="entry name" value="P-loop_NTPase"/>
</dbReference>
<dbReference type="InterPro" id="IPR004780">
    <property type="entry name" value="SRP"/>
</dbReference>
<dbReference type="InterPro" id="IPR004125">
    <property type="entry name" value="Signal_recog_particle_SRP54_M"/>
</dbReference>
<dbReference type="Pfam" id="PF00448">
    <property type="entry name" value="SRP54"/>
    <property type="match status" value="1"/>
</dbReference>
<evidence type="ECO:0000256" key="8">
    <source>
        <dbReference type="ARBA" id="ARBA00048027"/>
    </source>
</evidence>
<protein>
    <recommendedName>
        <fullName evidence="9">Signal recognition particle protein</fullName>
        <ecNumber evidence="9">3.6.5.4</ecNumber>
    </recommendedName>
    <alternativeName>
        <fullName evidence="9">Fifty-four homolog</fullName>
    </alternativeName>
</protein>
<keyword evidence="6 9" id="KW-0733">Signal recognition particle</keyword>
<dbReference type="PANTHER" id="PTHR11564:SF5">
    <property type="entry name" value="SIGNAL RECOGNITION PARTICLE SUBUNIT SRP54"/>
    <property type="match status" value="1"/>
</dbReference>
<dbReference type="CDD" id="cd18539">
    <property type="entry name" value="SRP_G"/>
    <property type="match status" value="1"/>
</dbReference>
<dbReference type="Proteomes" id="UP000187046">
    <property type="component" value="Unassembled WGS sequence"/>
</dbReference>
<proteinExistence type="inferred from homology"/>
<feature type="binding site" evidence="9">
    <location>
        <begin position="108"/>
        <end position="115"/>
    </location>
    <ligand>
        <name>GTP</name>
        <dbReference type="ChEBI" id="CHEBI:37565"/>
    </ligand>
</feature>
<keyword evidence="13" id="KW-1185">Reference proteome</keyword>
<comment type="catalytic activity">
    <reaction evidence="8 9">
        <text>GTP + H2O = GDP + phosphate + H(+)</text>
        <dbReference type="Rhea" id="RHEA:19669"/>
        <dbReference type="ChEBI" id="CHEBI:15377"/>
        <dbReference type="ChEBI" id="CHEBI:15378"/>
        <dbReference type="ChEBI" id="CHEBI:37565"/>
        <dbReference type="ChEBI" id="CHEBI:43474"/>
        <dbReference type="ChEBI" id="CHEBI:58189"/>
        <dbReference type="EC" id="3.6.5.4"/>
    </reaction>
</comment>
<keyword evidence="3 9" id="KW-0378">Hydrolase</keyword>
<dbReference type="Pfam" id="PF02978">
    <property type="entry name" value="SRP_SPB"/>
    <property type="match status" value="1"/>
</dbReference>
<dbReference type="InterPro" id="IPR022941">
    <property type="entry name" value="SRP54"/>
</dbReference>
<evidence type="ECO:0000313" key="12">
    <source>
        <dbReference type="EMBL" id="OMI29168.1"/>
    </source>
</evidence>
<organism evidence="12 13">
    <name type="scientific">Bacillus haynesii</name>
    <dbReference type="NCBI Taxonomy" id="1925021"/>
    <lineage>
        <taxon>Bacteria</taxon>
        <taxon>Bacillati</taxon>
        <taxon>Bacillota</taxon>
        <taxon>Bacilli</taxon>
        <taxon>Bacillales</taxon>
        <taxon>Bacillaceae</taxon>
        <taxon>Bacillus</taxon>
    </lineage>
</organism>
<comment type="function">
    <text evidence="9">Involved in targeting and insertion of nascent membrane proteins into the cytoplasmic membrane. Binds to the hydrophobic signal sequence of the ribosome-nascent chain (RNC) as it emerges from the ribosomes. The SRP-RNC complex is then targeted to the cytoplasmic membrane where it interacts with the SRP receptor FtsY.</text>
</comment>
<accession>A0ABX3I8J2</accession>
<evidence type="ECO:0000256" key="2">
    <source>
        <dbReference type="ARBA" id="ARBA00022741"/>
    </source>
</evidence>
<evidence type="ECO:0000256" key="5">
    <source>
        <dbReference type="ARBA" id="ARBA00023134"/>
    </source>
</evidence>
<keyword evidence="2 9" id="KW-0547">Nucleotide-binding</keyword>
<dbReference type="SUPFAM" id="SSF52540">
    <property type="entry name" value="P-loop containing nucleoside triphosphate hydrolases"/>
    <property type="match status" value="1"/>
</dbReference>